<dbReference type="EMBL" id="AP012200">
    <property type="protein sequence ID" value="BAK22051.1"/>
    <property type="molecule type" value="Genomic_DNA"/>
</dbReference>
<evidence type="ECO:0000313" key="2">
    <source>
        <dbReference type="EMBL" id="BAK22051.1"/>
    </source>
</evidence>
<dbReference type="KEGG" id="mps:MPTP_1623"/>
<reference key="2">
    <citation type="submission" date="2011-04" db="EMBL/GenBank/DDBJ databases">
        <title>Whole genome sequence of Melissococcus plutonius ATCC 35311.</title>
        <authorList>
            <person name="Okumura K."/>
            <person name="Arai R."/>
            <person name="Osaki M."/>
            <person name="Okura M."/>
            <person name="Kirikae T."/>
            <person name="Takamatsu D."/>
            <person name="Akiyama T."/>
        </authorList>
    </citation>
    <scope>NUCLEOTIDE SEQUENCE</scope>
    <source>
        <strain>ATCC 35311</strain>
    </source>
</reference>
<keyword evidence="3" id="KW-1185">Reference proteome</keyword>
<name>F3YC23_MELPT</name>
<proteinExistence type="predicted"/>
<reference evidence="2 3" key="1">
    <citation type="journal article" date="2011" name="J. Bacteriol.">
        <title>Complete genome sequence of Melissococcus plutonius ATCC 35311.</title>
        <authorList>
            <person name="Okumura K."/>
            <person name="Arai R."/>
            <person name="Okura M."/>
            <person name="Kirikae T."/>
            <person name="Takamatsu D."/>
            <person name="Osaki M."/>
            <person name="Miyoshi-Akiyama T."/>
        </authorList>
    </citation>
    <scope>NUCLEOTIDE SEQUENCE [LARGE SCALE GENOMIC DNA]</scope>
    <source>
        <strain evidence="3">ATCC 35311 / CIP 104052 / LMG 20360 / NCIMB 702443</strain>
    </source>
</reference>
<dbReference type="AlphaFoldDB" id="F3YC23"/>
<feature type="compositionally biased region" description="Low complexity" evidence="1">
    <location>
        <begin position="18"/>
        <end position="33"/>
    </location>
</feature>
<gene>
    <name evidence="2" type="ordered locus">MPTP_1623</name>
</gene>
<dbReference type="RefSeq" id="WP_013774487.1">
    <property type="nucleotide sequence ID" value="NC_015516.1"/>
</dbReference>
<organism evidence="2 3">
    <name type="scientific">Melissococcus plutonius (strain ATCC 35311 / DSM 29964 / CIP 104052 / LMG 20360 / NCIMB 702443)</name>
    <dbReference type="NCBI Taxonomy" id="940190"/>
    <lineage>
        <taxon>Bacteria</taxon>
        <taxon>Bacillati</taxon>
        <taxon>Bacillota</taxon>
        <taxon>Bacilli</taxon>
        <taxon>Lactobacillales</taxon>
        <taxon>Enterococcaceae</taxon>
        <taxon>Melissococcus</taxon>
    </lineage>
</organism>
<dbReference type="HOGENOM" id="CLU_2974198_0_0_9"/>
<protein>
    <submittedName>
        <fullName evidence="2">Uncharacterized protein</fullName>
    </submittedName>
</protein>
<feature type="compositionally biased region" description="Basic and acidic residues" evidence="1">
    <location>
        <begin position="1"/>
        <end position="11"/>
    </location>
</feature>
<accession>F3YC23</accession>
<feature type="region of interest" description="Disordered" evidence="1">
    <location>
        <begin position="1"/>
        <end position="42"/>
    </location>
</feature>
<evidence type="ECO:0000313" key="3">
    <source>
        <dbReference type="Proteomes" id="UP000008456"/>
    </source>
</evidence>
<dbReference type="Proteomes" id="UP000008456">
    <property type="component" value="Chromosome"/>
</dbReference>
<evidence type="ECO:0000256" key="1">
    <source>
        <dbReference type="SAM" id="MobiDB-lite"/>
    </source>
</evidence>
<sequence length="58" mass="6730">MADNGEKKTSETNHPSENTTNDNQMTNQDQTQTGIPDDKKRKIRIHLQLIKKIRIIKI</sequence>
<dbReference type="STRING" id="940190.MPTP_1623"/>